<dbReference type="Gene3D" id="3.40.50.300">
    <property type="entry name" value="P-loop containing nucleotide triphosphate hydrolases"/>
    <property type="match status" value="3"/>
</dbReference>
<feature type="domain" description="DNA2/NAM7 helicase helicase" evidence="6">
    <location>
        <begin position="287"/>
        <end position="350"/>
    </location>
</feature>
<comment type="similarity">
    <text evidence="1">Belongs to the DNA2/NAM7 helicase family.</text>
</comment>
<proteinExistence type="inferred from homology"/>
<evidence type="ECO:0000259" key="7">
    <source>
        <dbReference type="Pfam" id="PF13087"/>
    </source>
</evidence>
<feature type="domain" description="Restriction endonuclease type II-like" evidence="8">
    <location>
        <begin position="1408"/>
        <end position="1503"/>
    </location>
</feature>
<evidence type="ECO:0000313" key="10">
    <source>
        <dbReference type="Proteomes" id="UP001519654"/>
    </source>
</evidence>
<dbReference type="Proteomes" id="UP001519654">
    <property type="component" value="Unassembled WGS sequence"/>
</dbReference>
<evidence type="ECO:0000256" key="2">
    <source>
        <dbReference type="ARBA" id="ARBA00022741"/>
    </source>
</evidence>
<protein>
    <submittedName>
        <fullName evidence="9">DUF4011 domain-containing protein</fullName>
    </submittedName>
</protein>
<dbReference type="InterPro" id="IPR041677">
    <property type="entry name" value="DNA2/NAM7_AAA_11"/>
</dbReference>
<reference evidence="9 10" key="1">
    <citation type="submission" date="2021-06" db="EMBL/GenBank/DDBJ databases">
        <title>Actinoplanes lichenicola sp. nov., and Actinoplanes ovalisporus sp. nov., isolated from lichen in Thailand.</title>
        <authorList>
            <person name="Saeng-In P."/>
            <person name="Kanchanasin P."/>
            <person name="Yuki M."/>
            <person name="Kudo T."/>
            <person name="Ohkuma M."/>
            <person name="Phongsopitanun W."/>
            <person name="Tanasupawat S."/>
        </authorList>
    </citation>
    <scope>NUCLEOTIDE SEQUENCE [LARGE SCALE GENOMIC DNA]</scope>
    <source>
        <strain evidence="9 10">NBRC 110975</strain>
    </source>
</reference>
<evidence type="ECO:0000259" key="8">
    <source>
        <dbReference type="Pfam" id="PF18741"/>
    </source>
</evidence>
<dbReference type="InterPro" id="IPR047187">
    <property type="entry name" value="SF1_C_Upf1"/>
</dbReference>
<dbReference type="Pfam" id="PF13086">
    <property type="entry name" value="AAA_11"/>
    <property type="match status" value="1"/>
</dbReference>
<dbReference type="SUPFAM" id="SSF52980">
    <property type="entry name" value="Restriction endonuclease-like"/>
    <property type="match status" value="1"/>
</dbReference>
<sequence length="1532" mass="166166">MAAETPRSAVRAWRDGLVNLDARNRLLNFRPSAAGTLEIAGPAAPDIVSALRGDRDYGFLPAGAKPEPGGLFRTSMPAVALGAQLRRLLRKSRQDFLDRGVAALHLAIGLLHWRDEEDAAFTSPILLVPAELTALGPGDVPRLRVRGEDPIVNPALVLRLRQLGITVPGVDGLAGLDVRAYLEDLRSTVSNREWTADESVLLSRFTFHKEAMYRDLLDNESRIASHPLVEALAGKVGTAAPCGQVDLPDSEQVAFQLPPGGWKGGGSNYEPYTAEAPEDLPLVLDADATQRACIDAALRGDSFVLDGPPGTGKSQTIANLIACLLHAGRRVLFVSEKAAALEVVRNRLAGASLDPYLLELHSHKATRKEVARTLAAALDRPAPAPADRPGHDRLRELRTGLDGYATAMNERREPLGRTLHEVLAECARLPDLGAPSPYPGVLTAQTMREVGDAADALSRCRRAAAQPETFPWRDVTERAPLEEALRRVQLALRALEDETEPHRRTSDAFGLTRPSGAGNLALLVTHAARRPASVADEWLTAPILDPYARVAERRSRQLAAARRAGAAVREAAGVAWHELPDVEVPDLGVAHTALTADEEARHLSAEADDLDALREVSGSVTFADLGRFGALAELAGRVHRPEPYWFGPGILTAVAAAADELRRCHQAVAGAEAEARRWFSPSIVDQPVERLAERLTHEHRGLRKLLGAYRRDWDAVAAYALLAVPAGDAVAHVGAAVAWQRARRERAAAEQRYAPLLGRYWQGGPALDEALRHAGELVRLSPTESLPIVADQICRPEPAPHLTRWAGRARALAALHPATRRLHEVAASDRAAAAVRFAAATALRAYGKEIDLHEARRLSRLRREAADAEAAIEPGPDEPDEAIAWTRAARKLVAGVDRPLTAGQAEVLRSEGGAAGLAERFGAWEDARDVVVAAFAPGRRDEIGAALDDYDGDLVAALLDDPEGQAEWLDYDRVRRVLTPAAIDFGVENGEQIRAALERALLTTWAEGVIRDDERLHPYGGIDRDRLVEEFRRLDAALAGQAPATVVEALEQRRTEARVPAEATLLRREGMKETRHLSVRDLLGRTRQTVQAATPCFLMSPLAVSQFLPPDLTFDVVIFDEASQLAPADAINCLYRADAMIVAGDERQLPPTSFFTRTETDSDTDVNDFQSILELAKGCGAFAGHGLGWHYRSRHEALIAFANNRFYGGRLRTFPGANADPETGVELIGVHGTYRRGGSRDNPVEAEKAAERIVACLTTRPELSLGVVTFSVAQAEAIEAALERATAVHPGLERLLAGDRLSGFFIKSLESVQGDERDVMIFSVGYGRDEQGRISTHFGALNQPDGWRRLNVAITRARRRVEIISSIRARDLDSANEGVRHLAAYLDYAERGAAALPGPVPATDPLVESVLETVRSWGYRVKPGVGLDGYRIDVGVRHLTPGGGYVLGIECDGPRYGAIGSARDRDRLCAEVLTGLGWRLHRVWSAAWHHDRAGEEARLRAAIEQATGGLPAARPYRRADLLGLRLVSATDV</sequence>
<dbReference type="InterPro" id="IPR011335">
    <property type="entry name" value="Restrct_endonuc-II-like"/>
</dbReference>
<dbReference type="PANTHER" id="PTHR43788">
    <property type="entry name" value="DNA2/NAM7 HELICASE FAMILY MEMBER"/>
    <property type="match status" value="1"/>
</dbReference>
<keyword evidence="10" id="KW-1185">Reference proteome</keyword>
<name>A0ABS5YLH2_9ACTN</name>
<comment type="caution">
    <text evidence="9">The sequence shown here is derived from an EMBL/GenBank/DDBJ whole genome shotgun (WGS) entry which is preliminary data.</text>
</comment>
<organism evidence="9 10">
    <name type="scientific">Paractinoplanes bogorensis</name>
    <dbReference type="NCBI Taxonomy" id="1610840"/>
    <lineage>
        <taxon>Bacteria</taxon>
        <taxon>Bacillati</taxon>
        <taxon>Actinomycetota</taxon>
        <taxon>Actinomycetes</taxon>
        <taxon>Micromonosporales</taxon>
        <taxon>Micromonosporaceae</taxon>
        <taxon>Paractinoplanes</taxon>
    </lineage>
</organism>
<keyword evidence="5" id="KW-0067">ATP-binding</keyword>
<evidence type="ECO:0000256" key="3">
    <source>
        <dbReference type="ARBA" id="ARBA00022801"/>
    </source>
</evidence>
<dbReference type="RefSeq" id="WP_215786833.1">
    <property type="nucleotide sequence ID" value="NZ_JAHKKG010000004.1"/>
</dbReference>
<keyword evidence="4" id="KW-0347">Helicase</keyword>
<gene>
    <name evidence="9" type="ORF">KOI35_12520</name>
</gene>
<keyword evidence="2" id="KW-0547">Nucleotide-binding</keyword>
<dbReference type="PANTHER" id="PTHR43788:SF8">
    <property type="entry name" value="DNA-BINDING PROTEIN SMUBP-2"/>
    <property type="match status" value="1"/>
</dbReference>
<accession>A0ABS5YLH2</accession>
<dbReference type="InterPro" id="IPR049468">
    <property type="entry name" value="Restrct_endonuc-II-like_dom"/>
</dbReference>
<dbReference type="CDD" id="cd18808">
    <property type="entry name" value="SF1_C_Upf1"/>
    <property type="match status" value="1"/>
</dbReference>
<dbReference type="Pfam" id="PF13087">
    <property type="entry name" value="AAA_12"/>
    <property type="match status" value="1"/>
</dbReference>
<evidence type="ECO:0000256" key="5">
    <source>
        <dbReference type="ARBA" id="ARBA00022840"/>
    </source>
</evidence>
<dbReference type="InterPro" id="IPR041679">
    <property type="entry name" value="DNA2/NAM7-like_C"/>
</dbReference>
<dbReference type="Pfam" id="PF18741">
    <property type="entry name" value="MTES_1575"/>
    <property type="match status" value="1"/>
</dbReference>
<dbReference type="Pfam" id="PF13195">
    <property type="entry name" value="DUF4011"/>
    <property type="match status" value="1"/>
</dbReference>
<evidence type="ECO:0000313" key="9">
    <source>
        <dbReference type="EMBL" id="MBU2664319.1"/>
    </source>
</evidence>
<evidence type="ECO:0000256" key="1">
    <source>
        <dbReference type="ARBA" id="ARBA00007913"/>
    </source>
</evidence>
<feature type="domain" description="DNA2/NAM7 helicase-like C-terminal" evidence="7">
    <location>
        <begin position="1183"/>
        <end position="1366"/>
    </location>
</feature>
<dbReference type="InterPro" id="IPR025103">
    <property type="entry name" value="DUF4011"/>
</dbReference>
<dbReference type="EMBL" id="JAHKKG010000004">
    <property type="protein sequence ID" value="MBU2664319.1"/>
    <property type="molecule type" value="Genomic_DNA"/>
</dbReference>
<keyword evidence="3" id="KW-0378">Hydrolase</keyword>
<evidence type="ECO:0000259" key="6">
    <source>
        <dbReference type="Pfam" id="PF13086"/>
    </source>
</evidence>
<dbReference type="InterPro" id="IPR050534">
    <property type="entry name" value="Coronavir_polyprotein_1ab"/>
</dbReference>
<dbReference type="SUPFAM" id="SSF52540">
    <property type="entry name" value="P-loop containing nucleoside triphosphate hydrolases"/>
    <property type="match status" value="1"/>
</dbReference>
<evidence type="ECO:0000256" key="4">
    <source>
        <dbReference type="ARBA" id="ARBA00022806"/>
    </source>
</evidence>
<dbReference type="InterPro" id="IPR027417">
    <property type="entry name" value="P-loop_NTPase"/>
</dbReference>